<evidence type="ECO:0000313" key="2">
    <source>
        <dbReference type="EMBL" id="WOK08865.1"/>
    </source>
</evidence>
<dbReference type="EMBL" id="CP136051">
    <property type="protein sequence ID" value="WOK08865.1"/>
    <property type="molecule type" value="Genomic_DNA"/>
</dbReference>
<proteinExistence type="predicted"/>
<dbReference type="Gene3D" id="3.60.15.10">
    <property type="entry name" value="Ribonuclease Z/Hydroxyacylglutathione hydrolase-like"/>
    <property type="match status" value="1"/>
</dbReference>
<accession>A0ABZ0IUY8</accession>
<gene>
    <name evidence="2" type="ORF">RT717_09475</name>
</gene>
<dbReference type="RefSeq" id="WP_317491496.1">
    <property type="nucleotide sequence ID" value="NZ_CP136051.1"/>
</dbReference>
<name>A0ABZ0IUY8_9BACT</name>
<sequence>MKKTFSFFLLLSFAVSGFAQNGRMIADIKSHTDGTAVWWAGHNSWIIKSGGLVVTTDLWLENGSRMAPAPITPEEMASVIDISFVTHAHGDHFNEYTSKVLLEQSNCIFVMPESCLAVAKKLGIPDQRIVVAKPREPFEVKGIKVEPLRAIHGNANFAIYYEANLQDCGYVLNIDGKRFLQPGDSYLLEDHLFAKDIDVLFFSPTEHNMYIDRSTILINALQPDYIFPQHHSTVKVSEENRFWAKGYPEEVKIWIDDELKNRYHVFEIGEKKLIR</sequence>
<evidence type="ECO:0000313" key="3">
    <source>
        <dbReference type="Proteomes" id="UP001302349"/>
    </source>
</evidence>
<dbReference type="InterPro" id="IPR036866">
    <property type="entry name" value="RibonucZ/Hydroxyglut_hydro"/>
</dbReference>
<dbReference type="SUPFAM" id="SSF56281">
    <property type="entry name" value="Metallo-hydrolase/oxidoreductase"/>
    <property type="match status" value="1"/>
</dbReference>
<dbReference type="Proteomes" id="UP001302349">
    <property type="component" value="Chromosome"/>
</dbReference>
<dbReference type="InterPro" id="IPR050114">
    <property type="entry name" value="UPF0173_UPF0282_UlaG_hydrolase"/>
</dbReference>
<feature type="chain" id="PRO_5045269640" evidence="1">
    <location>
        <begin position="20"/>
        <end position="275"/>
    </location>
</feature>
<dbReference type="PANTHER" id="PTHR43546">
    <property type="entry name" value="UPF0173 METAL-DEPENDENT HYDROLASE MJ1163-RELATED"/>
    <property type="match status" value="1"/>
</dbReference>
<feature type="signal peptide" evidence="1">
    <location>
        <begin position="1"/>
        <end position="19"/>
    </location>
</feature>
<reference evidence="2 3" key="1">
    <citation type="journal article" date="2023" name="Microbiol. Resour. Announc.">
        <title>Complete Genome Sequence of Imperialibacter roseus strain P4T.</title>
        <authorList>
            <person name="Tizabi D.R."/>
            <person name="Bachvaroff T."/>
            <person name="Hill R.T."/>
        </authorList>
    </citation>
    <scope>NUCLEOTIDE SEQUENCE [LARGE SCALE GENOMIC DNA]</scope>
    <source>
        <strain evidence="2 3">P4T</strain>
    </source>
</reference>
<evidence type="ECO:0000256" key="1">
    <source>
        <dbReference type="SAM" id="SignalP"/>
    </source>
</evidence>
<organism evidence="2 3">
    <name type="scientific">Imperialibacter roseus</name>
    <dbReference type="NCBI Taxonomy" id="1324217"/>
    <lineage>
        <taxon>Bacteria</taxon>
        <taxon>Pseudomonadati</taxon>
        <taxon>Bacteroidota</taxon>
        <taxon>Cytophagia</taxon>
        <taxon>Cytophagales</taxon>
        <taxon>Flammeovirgaceae</taxon>
        <taxon>Imperialibacter</taxon>
    </lineage>
</organism>
<keyword evidence="1" id="KW-0732">Signal</keyword>
<keyword evidence="3" id="KW-1185">Reference proteome</keyword>
<protein>
    <submittedName>
        <fullName evidence="2">MBL fold metallo-hydrolase</fullName>
    </submittedName>
</protein>
<dbReference type="Pfam" id="PF13483">
    <property type="entry name" value="Lactamase_B_3"/>
    <property type="match status" value="1"/>
</dbReference>